<organism evidence="4 5">
    <name type="scientific">Actinocatenispora rupis</name>
    <dbReference type="NCBI Taxonomy" id="519421"/>
    <lineage>
        <taxon>Bacteria</taxon>
        <taxon>Bacillati</taxon>
        <taxon>Actinomycetota</taxon>
        <taxon>Actinomycetes</taxon>
        <taxon>Micromonosporales</taxon>
        <taxon>Micromonosporaceae</taxon>
        <taxon>Actinocatenispora</taxon>
    </lineage>
</organism>
<evidence type="ECO:0000313" key="4">
    <source>
        <dbReference type="EMBL" id="GID13057.1"/>
    </source>
</evidence>
<keyword evidence="2" id="KW-0812">Transmembrane</keyword>
<sequence>MAAMTGWVFAATMMIVVGVFQIIDGITAIFKDQFYVNVRNYTFSLDTTAWGWIHVALGALILLTGVFLMSGRTWAAVTGLVLASLSAINNFFFLPYYPLWAILVIAADVFVIWALARMLSAGATSGRDSWVSPAVPADGAPMAGNEPTGYGTPAGTSAATDVKPRTTAEPEMRGDQPTGMRGGAEQPGGEPDAPRG</sequence>
<feature type="transmembrane region" description="Helical" evidence="2">
    <location>
        <begin position="50"/>
        <end position="68"/>
    </location>
</feature>
<feature type="region of interest" description="Disordered" evidence="1">
    <location>
        <begin position="137"/>
        <end position="196"/>
    </location>
</feature>
<accession>A0A8J3NDL5</accession>
<dbReference type="Pfam" id="PF23636">
    <property type="entry name" value="DUF7144"/>
    <property type="match status" value="1"/>
</dbReference>
<keyword evidence="2" id="KW-1133">Transmembrane helix</keyword>
<evidence type="ECO:0000313" key="5">
    <source>
        <dbReference type="Proteomes" id="UP000612808"/>
    </source>
</evidence>
<feature type="compositionally biased region" description="Basic and acidic residues" evidence="1">
    <location>
        <begin position="162"/>
        <end position="174"/>
    </location>
</feature>
<feature type="transmembrane region" description="Helical" evidence="2">
    <location>
        <begin position="7"/>
        <end position="30"/>
    </location>
</feature>
<dbReference type="InterPro" id="IPR055568">
    <property type="entry name" value="DUF7144"/>
</dbReference>
<gene>
    <name evidence="4" type="ORF">Aru02nite_39460</name>
</gene>
<reference evidence="4" key="1">
    <citation type="submission" date="2021-01" db="EMBL/GenBank/DDBJ databases">
        <title>Whole genome shotgun sequence of Actinocatenispora rupis NBRC 107355.</title>
        <authorList>
            <person name="Komaki H."/>
            <person name="Tamura T."/>
        </authorList>
    </citation>
    <scope>NUCLEOTIDE SEQUENCE</scope>
    <source>
        <strain evidence="4">NBRC 107355</strain>
    </source>
</reference>
<evidence type="ECO:0000256" key="2">
    <source>
        <dbReference type="SAM" id="Phobius"/>
    </source>
</evidence>
<feature type="domain" description="DUF7144" evidence="3">
    <location>
        <begin position="7"/>
        <end position="117"/>
    </location>
</feature>
<name>A0A8J3NDL5_9ACTN</name>
<dbReference type="AlphaFoldDB" id="A0A8J3NDL5"/>
<keyword evidence="2" id="KW-0472">Membrane</keyword>
<dbReference type="Proteomes" id="UP000612808">
    <property type="component" value="Unassembled WGS sequence"/>
</dbReference>
<evidence type="ECO:0000259" key="3">
    <source>
        <dbReference type="Pfam" id="PF23636"/>
    </source>
</evidence>
<dbReference type="EMBL" id="BOMB01000021">
    <property type="protein sequence ID" value="GID13057.1"/>
    <property type="molecule type" value="Genomic_DNA"/>
</dbReference>
<keyword evidence="5" id="KW-1185">Reference proteome</keyword>
<comment type="caution">
    <text evidence="4">The sequence shown here is derived from an EMBL/GenBank/DDBJ whole genome shotgun (WGS) entry which is preliminary data.</text>
</comment>
<feature type="transmembrane region" description="Helical" evidence="2">
    <location>
        <begin position="99"/>
        <end position="119"/>
    </location>
</feature>
<protein>
    <recommendedName>
        <fullName evidence="3">DUF7144 domain-containing protein</fullName>
    </recommendedName>
</protein>
<proteinExistence type="predicted"/>
<evidence type="ECO:0000256" key="1">
    <source>
        <dbReference type="SAM" id="MobiDB-lite"/>
    </source>
</evidence>